<comment type="similarity">
    <text evidence="1">Belongs to the bacterial solute-binding protein 1 family.</text>
</comment>
<keyword evidence="5" id="KW-1185">Reference proteome</keyword>
<dbReference type="Pfam" id="PF13416">
    <property type="entry name" value="SBP_bac_8"/>
    <property type="match status" value="1"/>
</dbReference>
<sequence length="424" mass="47416">MKKWIWMFIIVLFLGGLLVACGPDEADQSEEQAGENTGEMPEKPDALKLWVNAEENQEQAVEEITDKYTEETGIDVELTPIDMLDQIESLDVEGPAGNGPDVIFQPHDRIGDLVIRGLVDPIDLDDVESEYTDTSLEAVTYEGEYWGYPAVIETYTMFYNKSLVDSEPESMEDIMNIAESDTNASNDEFGFLMEADNFYYVYPFFAGYGSYVFANEDGNYDISDIGLDNEGAVEGGELVQSWYEDGYIPQDLTPDIMNGLFQEGKVSTVLNGPWMVRDFAEALGDDLGAVPMPVLDNGEHPNSFVGVKSYMMSYYSENKEWAQDLMAFITNKENSMHYYDVAGEMPPRDDALEDPVIADDEIFSAFAEQTEYGEPMPSDPAVQQIWDPINDALDFISRGETVDEVLTETVQTIHDQIEASGANQ</sequence>
<dbReference type="PROSITE" id="PS51257">
    <property type="entry name" value="PROKAR_LIPOPROTEIN"/>
    <property type="match status" value="1"/>
</dbReference>
<keyword evidence="2" id="KW-0813">Transport</keyword>
<evidence type="ECO:0000256" key="3">
    <source>
        <dbReference type="ARBA" id="ARBA00022729"/>
    </source>
</evidence>
<accession>A0ABS4IEI1</accession>
<dbReference type="PANTHER" id="PTHR30061:SF50">
    <property type="entry name" value="MALTOSE_MALTODEXTRIN-BINDING PERIPLASMIC PROTEIN"/>
    <property type="match status" value="1"/>
</dbReference>
<evidence type="ECO:0000313" key="5">
    <source>
        <dbReference type="Proteomes" id="UP001519345"/>
    </source>
</evidence>
<evidence type="ECO:0000256" key="1">
    <source>
        <dbReference type="ARBA" id="ARBA00008520"/>
    </source>
</evidence>
<dbReference type="Proteomes" id="UP001519345">
    <property type="component" value="Unassembled WGS sequence"/>
</dbReference>
<proteinExistence type="inferred from homology"/>
<evidence type="ECO:0000256" key="2">
    <source>
        <dbReference type="ARBA" id="ARBA00022448"/>
    </source>
</evidence>
<dbReference type="EMBL" id="JAGGKX010000005">
    <property type="protein sequence ID" value="MBP1969355.1"/>
    <property type="molecule type" value="Genomic_DNA"/>
</dbReference>
<dbReference type="SUPFAM" id="SSF53850">
    <property type="entry name" value="Periplasmic binding protein-like II"/>
    <property type="match status" value="1"/>
</dbReference>
<dbReference type="Gene3D" id="3.40.190.10">
    <property type="entry name" value="Periplasmic binding protein-like II"/>
    <property type="match status" value="2"/>
</dbReference>
<evidence type="ECO:0000313" key="4">
    <source>
        <dbReference type="EMBL" id="MBP1969355.1"/>
    </source>
</evidence>
<gene>
    <name evidence="4" type="ORF">J2Z83_001459</name>
</gene>
<organism evidence="4 5">
    <name type="scientific">Virgibacillus natechei</name>
    <dbReference type="NCBI Taxonomy" id="1216297"/>
    <lineage>
        <taxon>Bacteria</taxon>
        <taxon>Bacillati</taxon>
        <taxon>Bacillota</taxon>
        <taxon>Bacilli</taxon>
        <taxon>Bacillales</taxon>
        <taxon>Bacillaceae</taxon>
        <taxon>Virgibacillus</taxon>
    </lineage>
</organism>
<dbReference type="InterPro" id="IPR006059">
    <property type="entry name" value="SBP"/>
</dbReference>
<dbReference type="PANTHER" id="PTHR30061">
    <property type="entry name" value="MALTOSE-BINDING PERIPLASMIC PROTEIN"/>
    <property type="match status" value="1"/>
</dbReference>
<protein>
    <submittedName>
        <fullName evidence="4">Arabinogalactan oligomer/maltooligosaccharide transport system substrate-binding protein</fullName>
    </submittedName>
</protein>
<reference evidence="4 5" key="1">
    <citation type="submission" date="2021-03" db="EMBL/GenBank/DDBJ databases">
        <title>Genomic Encyclopedia of Type Strains, Phase IV (KMG-IV): sequencing the most valuable type-strain genomes for metagenomic binning, comparative biology and taxonomic classification.</title>
        <authorList>
            <person name="Goeker M."/>
        </authorList>
    </citation>
    <scope>NUCLEOTIDE SEQUENCE [LARGE SCALE GENOMIC DNA]</scope>
    <source>
        <strain evidence="4 5">DSM 25609</strain>
    </source>
</reference>
<comment type="caution">
    <text evidence="4">The sequence shown here is derived from an EMBL/GenBank/DDBJ whole genome shotgun (WGS) entry which is preliminary data.</text>
</comment>
<name>A0ABS4IEI1_9BACI</name>
<keyword evidence="3" id="KW-0732">Signal</keyword>
<dbReference type="RefSeq" id="WP_209462540.1">
    <property type="nucleotide sequence ID" value="NZ_CP110224.1"/>
</dbReference>